<keyword evidence="3" id="KW-1185">Reference proteome</keyword>
<proteinExistence type="predicted"/>
<dbReference type="InterPro" id="IPR037476">
    <property type="entry name" value="PCH1"/>
</dbReference>
<accession>A0A835DJF2</accession>
<name>A0A835DJF2_TETSI</name>
<feature type="region of interest" description="Disordered" evidence="1">
    <location>
        <begin position="509"/>
        <end position="539"/>
    </location>
</feature>
<sequence>MALDYLVRCSSSTKARMKRMGQKEEDEDPTVKTYCDSDSKAGESMHLCESVWISHWKRKTSSATRVHNHFSLHDESNDDHCDTKQSPMLLQIDGPRKVTRLDVDVSPGSISEYRNAWRGREGLEIASGVPQSAKGSVAVTEAGKVEILNETLAVNSKNLRKERSDWKPFPMFNIDPSRETILTPKKDPAIRDRHAFRCQIDENSRYDTIAVGTSERNFSSRILAPVPSEIEFPSRESHFQPEGISQSSEKWVKPHKFLEKNSLPVLRSFQDDLKGSTSNVMPYGLKTGGTPVQSFTCRDKETDQSSSGIAAFKEHSTNTNYTHLGHEQCNYHSHSTFVVCEKKIDNQLNARKCGTSYLGRNDGPFLLHDPSTSNYQYPIFVGEHQQKTRKLSAIRFLPSDTSPPGVIGSGEFSHGCNSLQRMSSVHDVVETMRICTSVDSVAGVPGGHPKFSETTHHLLFTKKTDVNLTKGGQMIRESTISTEFKRNALGKLFSLPPDIGFHGKRRAKLQPLGNSTDSEGKESVDGVKKCEPGLKNESPADSDTLGIDVFRANNYLQGVALSPSKKVLQDVIGGQNPAIISLAGEKVGSRQTDTDLPDLNQELPAFSAAAGSMANRELSTSRTESLAVEHLLPHAEQPANYISRPWKDGSLGPEPSSRWIKRFKLSVSESLPHGTKSLKMGDASSSQEVHDSFSKHFGKGQLELKQTLDSVKEDPDVMLSHSWIQRLCRNQAVAPQTKPAPVVVCEPQSLRAASEEFQEKQFPSIATMALMGKAISCFRPFKFRKRGSFVVWNTEGFDF</sequence>
<protein>
    <recommendedName>
        <fullName evidence="4">F-box protein</fullName>
    </recommendedName>
</protein>
<dbReference type="PANTHER" id="PTHR36062">
    <property type="entry name" value="OS01G0687300 PROTEIN"/>
    <property type="match status" value="1"/>
</dbReference>
<gene>
    <name evidence="2" type="ORF">HHK36_008545</name>
</gene>
<reference evidence="2 3" key="1">
    <citation type="submission" date="2020-04" db="EMBL/GenBank/DDBJ databases">
        <title>Plant Genome Project.</title>
        <authorList>
            <person name="Zhang R.-G."/>
        </authorList>
    </citation>
    <scope>NUCLEOTIDE SEQUENCE [LARGE SCALE GENOMIC DNA]</scope>
    <source>
        <strain evidence="2">YNK0</strain>
        <tissue evidence="2">Leaf</tissue>
    </source>
</reference>
<comment type="caution">
    <text evidence="2">The sequence shown here is derived from an EMBL/GenBank/DDBJ whole genome shotgun (WGS) entry which is preliminary data.</text>
</comment>
<evidence type="ECO:0000313" key="3">
    <source>
        <dbReference type="Proteomes" id="UP000655225"/>
    </source>
</evidence>
<dbReference type="AlphaFoldDB" id="A0A835DJF2"/>
<evidence type="ECO:0000313" key="2">
    <source>
        <dbReference type="EMBL" id="KAF8406458.1"/>
    </source>
</evidence>
<dbReference type="PANTHER" id="PTHR36062:SF1">
    <property type="entry name" value="OS01G0687300 PROTEIN"/>
    <property type="match status" value="1"/>
</dbReference>
<evidence type="ECO:0008006" key="4">
    <source>
        <dbReference type="Google" id="ProtNLM"/>
    </source>
</evidence>
<dbReference type="OMA" id="CQTESSE"/>
<dbReference type="GO" id="GO:0010099">
    <property type="term" value="P:regulation of photomorphogenesis"/>
    <property type="evidence" value="ECO:0007669"/>
    <property type="project" value="InterPro"/>
</dbReference>
<dbReference type="EMBL" id="JABCRI010000005">
    <property type="protein sequence ID" value="KAF8406458.1"/>
    <property type="molecule type" value="Genomic_DNA"/>
</dbReference>
<organism evidence="2 3">
    <name type="scientific">Tetracentron sinense</name>
    <name type="common">Spur-leaf</name>
    <dbReference type="NCBI Taxonomy" id="13715"/>
    <lineage>
        <taxon>Eukaryota</taxon>
        <taxon>Viridiplantae</taxon>
        <taxon>Streptophyta</taxon>
        <taxon>Embryophyta</taxon>
        <taxon>Tracheophyta</taxon>
        <taxon>Spermatophyta</taxon>
        <taxon>Magnoliopsida</taxon>
        <taxon>Trochodendrales</taxon>
        <taxon>Trochodendraceae</taxon>
        <taxon>Tetracentron</taxon>
    </lineage>
</organism>
<evidence type="ECO:0000256" key="1">
    <source>
        <dbReference type="SAM" id="MobiDB-lite"/>
    </source>
</evidence>
<dbReference type="OrthoDB" id="649277at2759"/>
<dbReference type="Proteomes" id="UP000655225">
    <property type="component" value="Unassembled WGS sequence"/>
</dbReference>
<feature type="compositionally biased region" description="Basic and acidic residues" evidence="1">
    <location>
        <begin position="518"/>
        <end position="534"/>
    </location>
</feature>